<dbReference type="EMBL" id="CM004399">
    <property type="protein sequence ID" value="OAY34023.1"/>
    <property type="molecule type" value="Genomic_DNA"/>
</dbReference>
<dbReference type="PANTHER" id="PTHR33076">
    <property type="entry name" value="NON-SPECIFIC LIPID-TRANSFER PROTEIN 2-RELATED"/>
    <property type="match status" value="1"/>
</dbReference>
<proteinExistence type="inferred from homology"/>
<protein>
    <recommendedName>
        <fullName evidence="4">Bifunctional inhibitor/plant lipid transfer protein/seed storage helical domain-containing protein</fullName>
    </recommendedName>
</protein>
<dbReference type="STRING" id="3983.A0A2C9URU8"/>
<dbReference type="GO" id="GO:0006869">
    <property type="term" value="P:lipid transport"/>
    <property type="evidence" value="ECO:0007669"/>
    <property type="project" value="InterPro"/>
</dbReference>
<feature type="signal peptide" evidence="2">
    <location>
        <begin position="1"/>
        <end position="21"/>
    </location>
</feature>
<reference evidence="3" key="1">
    <citation type="submission" date="2016-02" db="EMBL/GenBank/DDBJ databases">
        <title>WGS assembly of Manihot esculenta.</title>
        <authorList>
            <person name="Bredeson J.V."/>
            <person name="Prochnik S.E."/>
            <person name="Lyons J.B."/>
            <person name="Schmutz J."/>
            <person name="Grimwood J."/>
            <person name="Vrebalov J."/>
            <person name="Bart R.S."/>
            <person name="Amuge T."/>
            <person name="Ferguson M.E."/>
            <person name="Green R."/>
            <person name="Putnam N."/>
            <person name="Stites J."/>
            <person name="Rounsley S."/>
            <person name="Rokhsar D.S."/>
        </authorList>
    </citation>
    <scope>NUCLEOTIDE SEQUENCE [LARGE SCALE GENOMIC DNA]</scope>
    <source>
        <tissue evidence="3">Leaf</tissue>
    </source>
</reference>
<dbReference type="GO" id="GO:0008289">
    <property type="term" value="F:lipid binding"/>
    <property type="evidence" value="ECO:0007669"/>
    <property type="project" value="InterPro"/>
</dbReference>
<feature type="chain" id="PRO_5012135317" description="Bifunctional inhibitor/plant lipid transfer protein/seed storage helical domain-containing protein" evidence="2">
    <location>
        <begin position="22"/>
        <end position="114"/>
    </location>
</feature>
<dbReference type="AlphaFoldDB" id="A0A2C9URU8"/>
<sequence length="114" mass="12954">MHRFLFLIVLSLSLKSINVQSWRDPNCYDVAWGFLPCVNFLVGFQETPSYCCNQIKFLNKIAKQNNGQKRICKCIEEVVYECGHRLVSSRVDSLANICGVKPGFPISNSMDCNT</sequence>
<dbReference type="InterPro" id="IPR000528">
    <property type="entry name" value="Plant_nsLTP"/>
</dbReference>
<evidence type="ECO:0000313" key="3">
    <source>
        <dbReference type="EMBL" id="OAY34023.1"/>
    </source>
</evidence>
<dbReference type="InterPro" id="IPR036312">
    <property type="entry name" value="Bifun_inhib/LTP/seed_sf"/>
</dbReference>
<comment type="similarity">
    <text evidence="1">Belongs to the plant LTP family.</text>
</comment>
<accession>A0A2C9URU8</accession>
<dbReference type="Gene3D" id="1.10.110.10">
    <property type="entry name" value="Plant lipid-transfer and hydrophobic proteins"/>
    <property type="match status" value="1"/>
</dbReference>
<evidence type="ECO:0008006" key="4">
    <source>
        <dbReference type="Google" id="ProtNLM"/>
    </source>
</evidence>
<keyword evidence="2" id="KW-0732">Signal</keyword>
<gene>
    <name evidence="3" type="ORF">MANES_13G143800</name>
</gene>
<name>A0A2C9URU8_MANES</name>
<organism evidence="3">
    <name type="scientific">Manihot esculenta</name>
    <name type="common">Cassava</name>
    <name type="synonym">Jatropha manihot</name>
    <dbReference type="NCBI Taxonomy" id="3983"/>
    <lineage>
        <taxon>Eukaryota</taxon>
        <taxon>Viridiplantae</taxon>
        <taxon>Streptophyta</taxon>
        <taxon>Embryophyta</taxon>
        <taxon>Tracheophyta</taxon>
        <taxon>Spermatophyta</taxon>
        <taxon>Magnoliopsida</taxon>
        <taxon>eudicotyledons</taxon>
        <taxon>Gunneridae</taxon>
        <taxon>Pentapetalae</taxon>
        <taxon>rosids</taxon>
        <taxon>fabids</taxon>
        <taxon>Malpighiales</taxon>
        <taxon>Euphorbiaceae</taxon>
        <taxon>Crotonoideae</taxon>
        <taxon>Manihoteae</taxon>
        <taxon>Manihot</taxon>
    </lineage>
</organism>
<evidence type="ECO:0000256" key="1">
    <source>
        <dbReference type="ARBA" id="ARBA00009748"/>
    </source>
</evidence>
<dbReference type="SUPFAM" id="SSF47699">
    <property type="entry name" value="Bifunctional inhibitor/lipid-transfer protein/seed storage 2S albumin"/>
    <property type="match status" value="1"/>
</dbReference>
<evidence type="ECO:0000256" key="2">
    <source>
        <dbReference type="SAM" id="SignalP"/>
    </source>
</evidence>
<dbReference type="PRINTS" id="PR00382">
    <property type="entry name" value="LIPIDTRNSFER"/>
</dbReference>